<gene>
    <name evidence="7" type="ORF">H8K26_15720</name>
</gene>
<evidence type="ECO:0000313" key="7">
    <source>
        <dbReference type="EMBL" id="MBC3812893.1"/>
    </source>
</evidence>
<feature type="transmembrane region" description="Helical" evidence="6">
    <location>
        <begin position="238"/>
        <end position="259"/>
    </location>
</feature>
<dbReference type="InterPro" id="IPR002994">
    <property type="entry name" value="Surf1/Shy1"/>
</dbReference>
<keyword evidence="8" id="KW-1185">Reference proteome</keyword>
<comment type="caution">
    <text evidence="7">The sequence shown here is derived from an EMBL/GenBank/DDBJ whole genome shotgun (WGS) entry which is preliminary data.</text>
</comment>
<dbReference type="EMBL" id="JACOFT010000006">
    <property type="protein sequence ID" value="MBC3812893.1"/>
    <property type="molecule type" value="Genomic_DNA"/>
</dbReference>
<accession>A0ABR6XJF5</accession>
<dbReference type="InterPro" id="IPR045214">
    <property type="entry name" value="Surf1/Surf4"/>
</dbReference>
<proteinExistence type="inferred from homology"/>
<dbReference type="PANTHER" id="PTHR23427">
    <property type="entry name" value="SURFEIT LOCUS PROTEIN"/>
    <property type="match status" value="1"/>
</dbReference>
<evidence type="ECO:0000256" key="6">
    <source>
        <dbReference type="RuleBase" id="RU363076"/>
    </source>
</evidence>
<dbReference type="PANTHER" id="PTHR23427:SF2">
    <property type="entry name" value="SURFEIT LOCUS PROTEIN 1"/>
    <property type="match status" value="1"/>
</dbReference>
<comment type="similarity">
    <text evidence="2 6">Belongs to the SURF1 family.</text>
</comment>
<evidence type="ECO:0000313" key="8">
    <source>
        <dbReference type="Proteomes" id="UP000637632"/>
    </source>
</evidence>
<evidence type="ECO:0000256" key="3">
    <source>
        <dbReference type="ARBA" id="ARBA00022692"/>
    </source>
</evidence>
<comment type="subcellular location">
    <subcellularLocation>
        <location evidence="6">Cell membrane</location>
        <topology evidence="6">Multi-pass membrane protein</topology>
    </subcellularLocation>
    <subcellularLocation>
        <location evidence="1">Membrane</location>
    </subcellularLocation>
</comment>
<keyword evidence="4 6" id="KW-1133">Transmembrane helix</keyword>
<keyword evidence="3 6" id="KW-0812">Transmembrane</keyword>
<reference evidence="7 8" key="1">
    <citation type="submission" date="2020-08" db="EMBL/GenBank/DDBJ databases">
        <title>Novel species isolated from subtropical streams in China.</title>
        <authorList>
            <person name="Lu H."/>
        </authorList>
    </citation>
    <scope>NUCLEOTIDE SEQUENCE [LARGE SCALE GENOMIC DNA]</scope>
    <source>
        <strain evidence="7 8">CCTCC AB 2015119</strain>
    </source>
</reference>
<protein>
    <recommendedName>
        <fullName evidence="6">SURF1-like protein</fullName>
    </recommendedName>
</protein>
<dbReference type="Pfam" id="PF02104">
    <property type="entry name" value="SURF1"/>
    <property type="match status" value="1"/>
</dbReference>
<dbReference type="RefSeq" id="WP_190480792.1">
    <property type="nucleotide sequence ID" value="NZ_JACOFT010000006.1"/>
</dbReference>
<organism evidence="7 8">
    <name type="scientific">Undibacterium aquatile</name>
    <dbReference type="NCBI Taxonomy" id="1537398"/>
    <lineage>
        <taxon>Bacteria</taxon>
        <taxon>Pseudomonadati</taxon>
        <taxon>Pseudomonadota</taxon>
        <taxon>Betaproteobacteria</taxon>
        <taxon>Burkholderiales</taxon>
        <taxon>Oxalobacteraceae</taxon>
        <taxon>Undibacterium</taxon>
    </lineage>
</organism>
<evidence type="ECO:0000256" key="5">
    <source>
        <dbReference type="ARBA" id="ARBA00023136"/>
    </source>
</evidence>
<evidence type="ECO:0000256" key="2">
    <source>
        <dbReference type="ARBA" id="ARBA00007165"/>
    </source>
</evidence>
<feature type="transmembrane region" description="Helical" evidence="6">
    <location>
        <begin position="26"/>
        <end position="47"/>
    </location>
</feature>
<sequence length="284" mass="31560">MSDLNAGAQSPVAATDIPRSLFVRHALAMCAGVFFLCFAFLGTWQIYRLQWKLDLIARVGQRVHATAIAAPDQQLWSGVNAANDEYRHVQVSGLLLSEQTSYVQASTVLGSGYWMLTPLRQTDGSVVLLNRGFVPAMDKAKAATHQEQRQTVSITGLLRMSEPDGGFLRKNDAAADRWYSRDVVAIGKKHNLSPIAPYFIDADATDSQPDAGYKSLMASEHQAPVAGLTVISFHNNHLVYALTWYALALMVAGGYYLVIREDRRRLNKMQRHSENGRHQDVRQD</sequence>
<dbReference type="Proteomes" id="UP000637632">
    <property type="component" value="Unassembled WGS sequence"/>
</dbReference>
<keyword evidence="6" id="KW-1003">Cell membrane</keyword>
<evidence type="ECO:0000256" key="4">
    <source>
        <dbReference type="ARBA" id="ARBA00022989"/>
    </source>
</evidence>
<dbReference type="PROSITE" id="PS50895">
    <property type="entry name" value="SURF1"/>
    <property type="match status" value="1"/>
</dbReference>
<dbReference type="CDD" id="cd06662">
    <property type="entry name" value="SURF1"/>
    <property type="match status" value="1"/>
</dbReference>
<keyword evidence="5 6" id="KW-0472">Membrane</keyword>
<name>A0ABR6XJF5_9BURK</name>
<evidence type="ECO:0000256" key="1">
    <source>
        <dbReference type="ARBA" id="ARBA00004370"/>
    </source>
</evidence>